<sequence length="164" mass="18480">MNDEAPAEPLWLDQDQQHAWRAYISGTTLLLDRLDDELRQSHKIGLNEYEVLVRLSEREDHRMRMSMLADAMRFSRSRITHTIKRMEEAGLVDRTQSADDGRGVIARLTPEGYQRLKDAAPSHVAGVREHLVALASGPDFEAVGRVFDAVVDALSGDSPETDIR</sequence>
<dbReference type="InterPro" id="IPR000835">
    <property type="entry name" value="HTH_MarR-typ"/>
</dbReference>
<dbReference type="PANTHER" id="PTHR33164">
    <property type="entry name" value="TRANSCRIPTIONAL REGULATOR, MARR FAMILY"/>
    <property type="match status" value="1"/>
</dbReference>
<name>A0ABN1TYY9_9ACTN</name>
<keyword evidence="3" id="KW-1185">Reference proteome</keyword>
<dbReference type="PROSITE" id="PS50995">
    <property type="entry name" value="HTH_MARR_2"/>
    <property type="match status" value="1"/>
</dbReference>
<evidence type="ECO:0000313" key="2">
    <source>
        <dbReference type="EMBL" id="GAA1109498.1"/>
    </source>
</evidence>
<feature type="domain" description="HTH marR-type" evidence="1">
    <location>
        <begin position="1"/>
        <end position="152"/>
    </location>
</feature>
<organism evidence="2 3">
    <name type="scientific">Nocardioides dubius</name>
    <dbReference type="NCBI Taxonomy" id="317019"/>
    <lineage>
        <taxon>Bacteria</taxon>
        <taxon>Bacillati</taxon>
        <taxon>Actinomycetota</taxon>
        <taxon>Actinomycetes</taxon>
        <taxon>Propionibacteriales</taxon>
        <taxon>Nocardioidaceae</taxon>
        <taxon>Nocardioides</taxon>
    </lineage>
</organism>
<dbReference type="PANTHER" id="PTHR33164:SF99">
    <property type="entry name" value="MARR FAMILY REGULATORY PROTEIN"/>
    <property type="match status" value="1"/>
</dbReference>
<dbReference type="RefSeq" id="WP_343995874.1">
    <property type="nucleotide sequence ID" value="NZ_BAAALG010000012.1"/>
</dbReference>
<dbReference type="Pfam" id="PF01047">
    <property type="entry name" value="MarR"/>
    <property type="match status" value="1"/>
</dbReference>
<dbReference type="InterPro" id="IPR036388">
    <property type="entry name" value="WH-like_DNA-bd_sf"/>
</dbReference>
<dbReference type="EMBL" id="BAAALG010000012">
    <property type="protein sequence ID" value="GAA1109498.1"/>
    <property type="molecule type" value="Genomic_DNA"/>
</dbReference>
<comment type="caution">
    <text evidence="2">The sequence shown here is derived from an EMBL/GenBank/DDBJ whole genome shotgun (WGS) entry which is preliminary data.</text>
</comment>
<dbReference type="Gene3D" id="1.10.10.10">
    <property type="entry name" value="Winged helix-like DNA-binding domain superfamily/Winged helix DNA-binding domain"/>
    <property type="match status" value="1"/>
</dbReference>
<proteinExistence type="predicted"/>
<accession>A0ABN1TYY9</accession>
<reference evidence="2 3" key="1">
    <citation type="journal article" date="2019" name="Int. J. Syst. Evol. Microbiol.">
        <title>The Global Catalogue of Microorganisms (GCM) 10K type strain sequencing project: providing services to taxonomists for standard genome sequencing and annotation.</title>
        <authorList>
            <consortium name="The Broad Institute Genomics Platform"/>
            <consortium name="The Broad Institute Genome Sequencing Center for Infectious Disease"/>
            <person name="Wu L."/>
            <person name="Ma J."/>
        </authorList>
    </citation>
    <scope>NUCLEOTIDE SEQUENCE [LARGE SCALE GENOMIC DNA]</scope>
    <source>
        <strain evidence="2 3">JCM 13008</strain>
    </source>
</reference>
<evidence type="ECO:0000259" key="1">
    <source>
        <dbReference type="PROSITE" id="PS50995"/>
    </source>
</evidence>
<protein>
    <submittedName>
        <fullName evidence="2">MarR family transcriptional regulator</fullName>
    </submittedName>
</protein>
<evidence type="ECO:0000313" key="3">
    <source>
        <dbReference type="Proteomes" id="UP001501581"/>
    </source>
</evidence>
<dbReference type="InterPro" id="IPR036390">
    <property type="entry name" value="WH_DNA-bd_sf"/>
</dbReference>
<dbReference type="InterPro" id="IPR039422">
    <property type="entry name" value="MarR/SlyA-like"/>
</dbReference>
<dbReference type="SUPFAM" id="SSF46785">
    <property type="entry name" value="Winged helix' DNA-binding domain"/>
    <property type="match status" value="1"/>
</dbReference>
<dbReference type="Proteomes" id="UP001501581">
    <property type="component" value="Unassembled WGS sequence"/>
</dbReference>
<dbReference type="SMART" id="SM00347">
    <property type="entry name" value="HTH_MARR"/>
    <property type="match status" value="1"/>
</dbReference>
<gene>
    <name evidence="2" type="ORF">GCM10009668_32350</name>
</gene>